<keyword evidence="4 8" id="KW-0808">Transferase</keyword>
<name>A0A060NHC8_9BURK</name>
<dbReference type="AlphaFoldDB" id="A0A060NHC8"/>
<dbReference type="EMBL" id="AP014568">
    <property type="protein sequence ID" value="BAO80115.1"/>
    <property type="molecule type" value="Genomic_DNA"/>
</dbReference>
<dbReference type="KEGG" id="cbaa:SRAA_0261"/>
<dbReference type="GO" id="GO:0016746">
    <property type="term" value="F:acyltransferase activity"/>
    <property type="evidence" value="ECO:0007669"/>
    <property type="project" value="UniProtKB-KW"/>
</dbReference>
<dbReference type="Pfam" id="PF03279">
    <property type="entry name" value="Lip_A_acyltrans"/>
    <property type="match status" value="1"/>
</dbReference>
<gene>
    <name evidence="8" type="ORF">SRAA_0261</name>
</gene>
<keyword evidence="5 7" id="KW-0472">Membrane</keyword>
<keyword evidence="2" id="KW-1003">Cell membrane</keyword>
<dbReference type="NCBIfam" id="NF006487">
    <property type="entry name" value="PRK08905.1"/>
    <property type="match status" value="1"/>
</dbReference>
<protein>
    <submittedName>
        <fullName evidence="8">Lauroyl/myristoyl acyltransferase</fullName>
    </submittedName>
</protein>
<keyword evidence="3" id="KW-0997">Cell inner membrane</keyword>
<accession>A0A060NHC8</accession>
<keyword evidence="9" id="KW-1185">Reference proteome</keyword>
<sequence length="300" mass="32604">MLTFFKLMGRLPLPLLHALGWGLGWLIWLLGPTYRQRWREHTAQAQLGRGARWASVGAAGQQMAELPRIWFGAPVPLRWDGAEHIEAVLRQRHGLLLLTPHLGCFELTAQAYAQRFGAQAQPDGTPPQPITALYRPPRMAALHPVLQAARVRLGMCTAPTDLSGVRQLLRALKQGQTVGLLPDQVPPAGMGVWAPFFGRSAYTMTLAARLAQVSGTQVLLIWGERLPWGRGYVLRVRPWRELVGAPLAPEPQAAAAQINLAMQAVIGHCPAQYLWGYARYKGPRGEGSAGTAGSGTASSG</sequence>
<feature type="transmembrane region" description="Helical" evidence="7">
    <location>
        <begin position="12"/>
        <end position="31"/>
    </location>
</feature>
<reference evidence="8 9" key="1">
    <citation type="journal article" date="2014" name="Nat. Commun.">
        <title>Physiological and genomic features of highly alkaliphilic hydrogen-utilizing Betaproteobacteria from a continental serpentinizing site.</title>
        <authorList>
            <person name="Suzuki S."/>
            <person name="Kuenen J.G."/>
            <person name="Schipper K."/>
            <person name="van der Velde S."/>
            <person name="Ishii S."/>
            <person name="Wu A."/>
            <person name="Sorokin D.Y."/>
            <person name="Tenney A."/>
            <person name="Meng X.Y."/>
            <person name="Morrill P.L."/>
            <person name="Kamagata Y."/>
            <person name="Muyzer G."/>
            <person name="Nealson K.H."/>
        </authorList>
    </citation>
    <scope>NUCLEOTIDE SEQUENCE [LARGE SCALE GENOMIC DNA]</scope>
    <source>
        <strain evidence="8 9">A1</strain>
    </source>
</reference>
<evidence type="ECO:0000256" key="4">
    <source>
        <dbReference type="ARBA" id="ARBA00022679"/>
    </source>
</evidence>
<keyword evidence="6 8" id="KW-0012">Acyltransferase</keyword>
<evidence type="ECO:0000256" key="7">
    <source>
        <dbReference type="SAM" id="Phobius"/>
    </source>
</evidence>
<evidence type="ECO:0000256" key="1">
    <source>
        <dbReference type="ARBA" id="ARBA00004533"/>
    </source>
</evidence>
<evidence type="ECO:0000313" key="8">
    <source>
        <dbReference type="EMBL" id="BAO80115.1"/>
    </source>
</evidence>
<dbReference type="RefSeq" id="WP_045530520.1">
    <property type="nucleotide sequence ID" value="NZ_AP014568.1"/>
</dbReference>
<organism evidence="8 9">
    <name type="scientific">Serpentinimonas raichei</name>
    <dbReference type="NCBI Taxonomy" id="1458425"/>
    <lineage>
        <taxon>Bacteria</taxon>
        <taxon>Pseudomonadati</taxon>
        <taxon>Pseudomonadota</taxon>
        <taxon>Betaproteobacteria</taxon>
        <taxon>Burkholderiales</taxon>
        <taxon>Comamonadaceae</taxon>
        <taxon>Serpentinimonas</taxon>
    </lineage>
</organism>
<comment type="subcellular location">
    <subcellularLocation>
        <location evidence="1">Cell inner membrane</location>
    </subcellularLocation>
</comment>
<dbReference type="STRING" id="1458425.SRAA_0261"/>
<evidence type="ECO:0000256" key="6">
    <source>
        <dbReference type="ARBA" id="ARBA00023315"/>
    </source>
</evidence>
<dbReference type="HOGENOM" id="CLU_049421_0_0_4"/>
<dbReference type="PANTHER" id="PTHR30606">
    <property type="entry name" value="LIPID A BIOSYNTHESIS LAUROYL ACYLTRANSFERASE"/>
    <property type="match status" value="1"/>
</dbReference>
<evidence type="ECO:0000256" key="2">
    <source>
        <dbReference type="ARBA" id="ARBA00022475"/>
    </source>
</evidence>
<dbReference type="GO" id="GO:0009247">
    <property type="term" value="P:glycolipid biosynthetic process"/>
    <property type="evidence" value="ECO:0007669"/>
    <property type="project" value="UniProtKB-ARBA"/>
</dbReference>
<evidence type="ECO:0000256" key="3">
    <source>
        <dbReference type="ARBA" id="ARBA00022519"/>
    </source>
</evidence>
<dbReference type="PANTHER" id="PTHR30606:SF10">
    <property type="entry name" value="PHOSPHATIDYLINOSITOL MANNOSIDE ACYLTRANSFERASE"/>
    <property type="match status" value="1"/>
</dbReference>
<dbReference type="CDD" id="cd07984">
    <property type="entry name" value="LPLAT_LABLAT-like"/>
    <property type="match status" value="1"/>
</dbReference>
<dbReference type="OrthoDB" id="8524027at2"/>
<dbReference type="GO" id="GO:0005886">
    <property type="term" value="C:plasma membrane"/>
    <property type="evidence" value="ECO:0007669"/>
    <property type="project" value="UniProtKB-SubCell"/>
</dbReference>
<dbReference type="InterPro" id="IPR004960">
    <property type="entry name" value="LipA_acyltrans"/>
</dbReference>
<dbReference type="Proteomes" id="UP000067461">
    <property type="component" value="Chromosome"/>
</dbReference>
<keyword evidence="7" id="KW-1133">Transmembrane helix</keyword>
<evidence type="ECO:0000256" key="5">
    <source>
        <dbReference type="ARBA" id="ARBA00023136"/>
    </source>
</evidence>
<proteinExistence type="predicted"/>
<evidence type="ECO:0000313" key="9">
    <source>
        <dbReference type="Proteomes" id="UP000067461"/>
    </source>
</evidence>
<keyword evidence="7" id="KW-0812">Transmembrane</keyword>